<comment type="caution">
    <text evidence="3">The sequence shown here is derived from an EMBL/GenBank/DDBJ whole genome shotgun (WGS) entry which is preliminary data.</text>
</comment>
<evidence type="ECO:0000256" key="1">
    <source>
        <dbReference type="ARBA" id="ARBA00009716"/>
    </source>
</evidence>
<dbReference type="STRING" id="86166.TAGGR_1452"/>
<proteinExistence type="inferred from homology"/>
<reference evidence="4" key="1">
    <citation type="submission" date="2016-01" db="EMBL/GenBank/DDBJ databases">
        <title>Draft genome sequence of Thermodesulfovibrio aggregans strain TGE-P1.</title>
        <authorList>
            <person name="Sekiguchi Y."/>
            <person name="Ohashi A."/>
            <person name="Matsuura N."/>
            <person name="Tourlousse M.D."/>
        </authorList>
    </citation>
    <scope>NUCLEOTIDE SEQUENCE [LARGE SCALE GENOMIC DNA]</scope>
    <source>
        <strain evidence="4">TGE-P1</strain>
    </source>
</reference>
<dbReference type="Proteomes" id="UP000054976">
    <property type="component" value="Unassembled WGS sequence"/>
</dbReference>
<dbReference type="CDD" id="cd02808">
    <property type="entry name" value="GltS_FMN"/>
    <property type="match status" value="1"/>
</dbReference>
<dbReference type="InterPro" id="IPR013785">
    <property type="entry name" value="Aldolase_TIM"/>
</dbReference>
<dbReference type="RefSeq" id="WP_059175737.1">
    <property type="nucleotide sequence ID" value="NZ_BCNO01000001.1"/>
</dbReference>
<dbReference type="GO" id="GO:0015930">
    <property type="term" value="F:glutamate synthase activity"/>
    <property type="evidence" value="ECO:0007669"/>
    <property type="project" value="InterPro"/>
</dbReference>
<evidence type="ECO:0000259" key="2">
    <source>
        <dbReference type="Pfam" id="PF01645"/>
    </source>
</evidence>
<feature type="domain" description="Glutamate synthase" evidence="2">
    <location>
        <begin position="280"/>
        <end position="410"/>
    </location>
</feature>
<evidence type="ECO:0000313" key="4">
    <source>
        <dbReference type="Proteomes" id="UP000054976"/>
    </source>
</evidence>
<organism evidence="3 4">
    <name type="scientific">Thermodesulfovibrio aggregans</name>
    <dbReference type="NCBI Taxonomy" id="86166"/>
    <lineage>
        <taxon>Bacteria</taxon>
        <taxon>Pseudomonadati</taxon>
        <taxon>Nitrospirota</taxon>
        <taxon>Thermodesulfovibrionia</taxon>
        <taxon>Thermodesulfovibrionales</taxon>
        <taxon>Thermodesulfovibrionaceae</taxon>
        <taxon>Thermodesulfovibrio</taxon>
    </lineage>
</organism>
<keyword evidence="4" id="KW-1185">Reference proteome</keyword>
<dbReference type="EMBL" id="BCNO01000001">
    <property type="protein sequence ID" value="GAQ94273.1"/>
    <property type="molecule type" value="Genomic_DNA"/>
</dbReference>
<accession>A0A0U9HTZ3</accession>
<dbReference type="Pfam" id="PF01645">
    <property type="entry name" value="Glu_synthase"/>
    <property type="match status" value="1"/>
</dbReference>
<dbReference type="SUPFAM" id="SSF51395">
    <property type="entry name" value="FMN-linked oxidoreductases"/>
    <property type="match status" value="1"/>
</dbReference>
<dbReference type="GO" id="GO:0006537">
    <property type="term" value="P:glutamate biosynthetic process"/>
    <property type="evidence" value="ECO:0007669"/>
    <property type="project" value="InterPro"/>
</dbReference>
<dbReference type="Gene3D" id="3.20.20.70">
    <property type="entry name" value="Aldolase class I"/>
    <property type="match status" value="1"/>
</dbReference>
<dbReference type="InterPro" id="IPR002932">
    <property type="entry name" value="Glu_synthdom"/>
</dbReference>
<gene>
    <name evidence="3" type="ORF">TAGGR_1452</name>
</gene>
<dbReference type="OrthoDB" id="9758182at2"/>
<dbReference type="AlphaFoldDB" id="A0A0U9HTZ3"/>
<protein>
    <submittedName>
        <fullName evidence="3">Glutamate synthase domain-containing protein 2</fullName>
    </submittedName>
</protein>
<evidence type="ECO:0000313" key="3">
    <source>
        <dbReference type="EMBL" id="GAQ94273.1"/>
    </source>
</evidence>
<sequence length="527" mass="57600">MNVIPGQPNASSATGTRNRVSDPAPYSGICSVCLDGCPGFCEVGKSSFRGREVVYPGPFGKVTAGATKKYPVDYSHLNIQGTCVGAVGVEPDPDKATFPAVNIEREIGKDYKIKLSIPIFTGALGSTDIAKDNWEGLAIGAAISGIMVVIGENVVGMDPKAEFDDKGKVVKSPELERRVKCFKEWYDGYGEIILQQNVEDTRLGSAEYAIDKLGVTCIELKWGQGAKDIGGEVKLKSLERALELKRRGYIVLPDPEDPVVQKAYKAGEFKEFERHSRLGMVDYESFEKAVKHYRKAGAKFVSLKTGAYRITDLARALRFASDAGIDLVTIDGAGGGTGMSPWRMMNEWGIPTIYLQSIAYNFAKQLAEKGKYVPDLAIAGGFSLEDHIFKALALGAPYFKAVCMGRALMIPAFVGKNIQKWHEDGKLPADIAKYGNSVEEIFITAEVLKNKYGKAFKKLPWGAIAMYTFVDRLTLGLKQLMAGARKFSIEYLDRNDIVALTKEASEVTGIPYVMEADMEEAQKILLG</sequence>
<name>A0A0U9HTZ3_9BACT</name>
<comment type="similarity">
    <text evidence="1">Belongs to the glutamate synthase family.</text>
</comment>